<sequence>MKAFMLTNSIVRNLCSCMCIVITSCFFFPFQTAAALASTDVSNIFSSVCTIGANHSFRHHTSIVPDTGVLHRNAADEISRSFEDTGILQVKVTKSVNYKSHFSSKSINHAYTNSLS</sequence>
<reference evidence="1" key="1">
    <citation type="journal article" date="2017" name="Parasit. Vectors">
        <title>Sialotranscriptomics of Rhipicephalus zambeziensis reveals intricate expression profiles of secretory proteins and suggests tight temporal transcriptional regulation during blood-feeding.</title>
        <authorList>
            <person name="de Castro M.H."/>
            <person name="de Klerk D."/>
            <person name="Pienaar R."/>
            <person name="Rees D.J.G."/>
            <person name="Mans B.J."/>
        </authorList>
    </citation>
    <scope>NUCLEOTIDE SEQUENCE</scope>
    <source>
        <tissue evidence="1">Salivary glands</tissue>
    </source>
</reference>
<dbReference type="EMBL" id="GFPF01002190">
    <property type="protein sequence ID" value="MAA13336.1"/>
    <property type="molecule type" value="Transcribed_RNA"/>
</dbReference>
<accession>A0A224Y6Y9</accession>
<dbReference type="AlphaFoldDB" id="A0A224Y6Y9"/>
<evidence type="ECO:0000313" key="1">
    <source>
        <dbReference type="EMBL" id="MAA13336.1"/>
    </source>
</evidence>
<organism evidence="1">
    <name type="scientific">Rhipicephalus zambeziensis</name>
    <dbReference type="NCBI Taxonomy" id="60191"/>
    <lineage>
        <taxon>Eukaryota</taxon>
        <taxon>Metazoa</taxon>
        <taxon>Ecdysozoa</taxon>
        <taxon>Arthropoda</taxon>
        <taxon>Chelicerata</taxon>
        <taxon>Arachnida</taxon>
        <taxon>Acari</taxon>
        <taxon>Parasitiformes</taxon>
        <taxon>Ixodida</taxon>
        <taxon>Ixodoidea</taxon>
        <taxon>Ixodidae</taxon>
        <taxon>Rhipicephalinae</taxon>
        <taxon>Rhipicephalus</taxon>
        <taxon>Rhipicephalus</taxon>
    </lineage>
</organism>
<protein>
    <submittedName>
        <fullName evidence="1">Uncharacterized protein</fullName>
    </submittedName>
</protein>
<name>A0A224Y6Y9_9ACAR</name>
<proteinExistence type="predicted"/>
<dbReference type="PROSITE" id="PS51257">
    <property type="entry name" value="PROKAR_LIPOPROTEIN"/>
    <property type="match status" value="1"/>
</dbReference>